<dbReference type="SUPFAM" id="SSF103088">
    <property type="entry name" value="OmpA-like"/>
    <property type="match status" value="1"/>
</dbReference>
<reference evidence="5 6" key="1">
    <citation type="submission" date="2018-06" db="EMBL/GenBank/DDBJ databases">
        <authorList>
            <consortium name="Pathogen Informatics"/>
            <person name="Doyle S."/>
        </authorList>
    </citation>
    <scope>NUCLEOTIDE SEQUENCE [LARGE SCALE GENOMIC DNA]</scope>
    <source>
        <strain evidence="5 6">NCTC11645</strain>
    </source>
</reference>
<dbReference type="RefSeq" id="WP_005502987.1">
    <property type="nucleotide sequence ID" value="NZ_CABMOB010000001.1"/>
</dbReference>
<dbReference type="InterPro" id="IPR006665">
    <property type="entry name" value="OmpA-like"/>
</dbReference>
<dbReference type="EMBL" id="UGHD01000002">
    <property type="protein sequence ID" value="STO57788.1"/>
    <property type="molecule type" value="Genomic_DNA"/>
</dbReference>
<dbReference type="Proteomes" id="UP000254512">
    <property type="component" value="Unassembled WGS sequence"/>
</dbReference>
<gene>
    <name evidence="5" type="ORF">NCTC11645_02181</name>
</gene>
<evidence type="ECO:0000259" key="4">
    <source>
        <dbReference type="PROSITE" id="PS51123"/>
    </source>
</evidence>
<keyword evidence="2 3" id="KW-0472">Membrane</keyword>
<dbReference type="KEGG" id="gho:AL542_15615"/>
<comment type="subcellular location">
    <subcellularLocation>
        <location evidence="1">Membrane</location>
    </subcellularLocation>
</comment>
<proteinExistence type="predicted"/>
<feature type="domain" description="OmpA-like" evidence="4">
    <location>
        <begin position="152"/>
        <end position="265"/>
    </location>
</feature>
<evidence type="ECO:0000313" key="6">
    <source>
        <dbReference type="Proteomes" id="UP000254512"/>
    </source>
</evidence>
<protein>
    <submittedName>
        <fullName evidence="5">Outer membrane protein and related peptidoglycan-associated (Lipo)proteins</fullName>
    </submittedName>
</protein>
<dbReference type="AlphaFoldDB" id="A0A377HNH7"/>
<evidence type="ECO:0000313" key="5">
    <source>
        <dbReference type="EMBL" id="STO57788.1"/>
    </source>
</evidence>
<dbReference type="PROSITE" id="PS51257">
    <property type="entry name" value="PROKAR_LIPOPROTEIN"/>
    <property type="match status" value="1"/>
</dbReference>
<name>A0A377HNH7_GRIHO</name>
<organism evidence="5 6">
    <name type="scientific">Grimontia hollisae</name>
    <name type="common">Vibrio hollisae</name>
    <dbReference type="NCBI Taxonomy" id="673"/>
    <lineage>
        <taxon>Bacteria</taxon>
        <taxon>Pseudomonadati</taxon>
        <taxon>Pseudomonadota</taxon>
        <taxon>Gammaproteobacteria</taxon>
        <taxon>Vibrionales</taxon>
        <taxon>Vibrionaceae</taxon>
        <taxon>Grimontia</taxon>
    </lineage>
</organism>
<dbReference type="InterPro" id="IPR036737">
    <property type="entry name" value="OmpA-like_sf"/>
</dbReference>
<dbReference type="STRING" id="673.AL542_15615"/>
<evidence type="ECO:0000256" key="2">
    <source>
        <dbReference type="ARBA" id="ARBA00023136"/>
    </source>
</evidence>
<evidence type="ECO:0000256" key="1">
    <source>
        <dbReference type="ARBA" id="ARBA00004370"/>
    </source>
</evidence>
<dbReference type="InterPro" id="IPR006664">
    <property type="entry name" value="OMP_bac"/>
</dbReference>
<dbReference type="PRINTS" id="PR01021">
    <property type="entry name" value="OMPADOMAIN"/>
</dbReference>
<dbReference type="Pfam" id="PF00691">
    <property type="entry name" value="OmpA"/>
    <property type="match status" value="1"/>
</dbReference>
<sequence>MFKKSLLASSFALALLSGCSNQVKDNNLILDQEWQPDIYNIVVSHVGDVDNVRFWVRRAPTYEDGYPHALACVEVAQPLEPNRFYIANLNTYGLNQVYNCEEDYWRYSNLVDPYASREVDLSAWDPKAAQRRYSSYPVNMNTNMDGVQGMLTGHGQLRLVFSDLFPVNEYQLTNKGVQTLFEVIDNLKHLPVDELTIYGVADSSGNYKKNRVLADRRAQSVRTFLVEEGLNYMPMKLRGTVENGLSTPQQRVMQRRFVIEVRFRTDEK</sequence>
<dbReference type="Gene3D" id="3.30.1330.60">
    <property type="entry name" value="OmpA-like domain"/>
    <property type="match status" value="1"/>
</dbReference>
<dbReference type="GO" id="GO:0016020">
    <property type="term" value="C:membrane"/>
    <property type="evidence" value="ECO:0007669"/>
    <property type="project" value="UniProtKB-SubCell"/>
</dbReference>
<dbReference type="PROSITE" id="PS51123">
    <property type="entry name" value="OMPA_2"/>
    <property type="match status" value="1"/>
</dbReference>
<accession>A0A377HNH7</accession>
<dbReference type="GeneID" id="58897371"/>
<evidence type="ECO:0000256" key="3">
    <source>
        <dbReference type="PROSITE-ProRule" id="PRU00473"/>
    </source>
</evidence>